<dbReference type="RefSeq" id="WP_272135314.1">
    <property type="nucleotide sequence ID" value="NZ_JAQLOI010000001.1"/>
</dbReference>
<dbReference type="NCBIfam" id="TIGR03007">
    <property type="entry name" value="pepcterm_ChnLen"/>
    <property type="match status" value="1"/>
</dbReference>
<feature type="domain" description="Tyrosine-protein kinase G-rich" evidence="3">
    <location>
        <begin position="359"/>
        <end position="437"/>
    </location>
</feature>
<dbReference type="InterPro" id="IPR032807">
    <property type="entry name" value="GNVR"/>
</dbReference>
<proteinExistence type="predicted"/>
<feature type="coiled-coil region" evidence="1">
    <location>
        <begin position="315"/>
        <end position="380"/>
    </location>
</feature>
<feature type="transmembrane region" description="Helical" evidence="2">
    <location>
        <begin position="418"/>
        <end position="438"/>
    </location>
</feature>
<dbReference type="PANTHER" id="PTHR32309">
    <property type="entry name" value="TYROSINE-PROTEIN KINASE"/>
    <property type="match status" value="1"/>
</dbReference>
<evidence type="ECO:0000256" key="1">
    <source>
        <dbReference type="SAM" id="Coils"/>
    </source>
</evidence>
<reference evidence="4 5" key="1">
    <citation type="submission" date="2023-01" db="EMBL/GenBank/DDBJ databases">
        <title>Vibrio sp. KJ40-1 sp.nov, isolated from marine algae.</title>
        <authorList>
            <person name="Butt M."/>
            <person name="Kim J.M.J."/>
            <person name="Jeon C.O.C."/>
        </authorList>
    </citation>
    <scope>NUCLEOTIDE SEQUENCE [LARGE SCALE GENOMIC DNA]</scope>
    <source>
        <strain evidence="4 5">KJ40-1</strain>
    </source>
</reference>
<feature type="transmembrane region" description="Helical" evidence="2">
    <location>
        <begin position="21"/>
        <end position="40"/>
    </location>
</feature>
<evidence type="ECO:0000259" key="3">
    <source>
        <dbReference type="Pfam" id="PF13807"/>
    </source>
</evidence>
<dbReference type="EMBL" id="JAQLOI010000001">
    <property type="protein sequence ID" value="MDB1123729.1"/>
    <property type="molecule type" value="Genomic_DNA"/>
</dbReference>
<name>A0ABT4YQ90_9VIBR</name>
<dbReference type="Pfam" id="PF13807">
    <property type="entry name" value="GNVR"/>
    <property type="match status" value="1"/>
</dbReference>
<dbReference type="Proteomes" id="UP001210678">
    <property type="component" value="Unassembled WGS sequence"/>
</dbReference>
<dbReference type="InterPro" id="IPR014345">
    <property type="entry name" value="XrtA_polysacc_chain"/>
</dbReference>
<dbReference type="InterPro" id="IPR050445">
    <property type="entry name" value="Bact_polysacc_biosynth/exp"/>
</dbReference>
<comment type="caution">
    <text evidence="4">The sequence shown here is derived from an EMBL/GenBank/DDBJ whole genome shotgun (WGS) entry which is preliminary data.</text>
</comment>
<keyword evidence="1" id="KW-0175">Coiled coil</keyword>
<evidence type="ECO:0000313" key="4">
    <source>
        <dbReference type="EMBL" id="MDB1123729.1"/>
    </source>
</evidence>
<dbReference type="PANTHER" id="PTHR32309:SF13">
    <property type="entry name" value="FERRIC ENTEROBACTIN TRANSPORT PROTEIN FEPE"/>
    <property type="match status" value="1"/>
</dbReference>
<keyword evidence="2" id="KW-0472">Membrane</keyword>
<protein>
    <submittedName>
        <fullName evidence="4">GNVR domain-containing protein</fullName>
    </submittedName>
</protein>
<gene>
    <name evidence="4" type="ORF">PGX00_08680</name>
</gene>
<evidence type="ECO:0000256" key="2">
    <source>
        <dbReference type="SAM" id="Phobius"/>
    </source>
</evidence>
<evidence type="ECO:0000313" key="5">
    <source>
        <dbReference type="Proteomes" id="UP001210678"/>
    </source>
</evidence>
<keyword evidence="2" id="KW-0812">Transmembrane</keyword>
<keyword evidence="2" id="KW-1133">Transmembrane helix</keyword>
<accession>A0ABT4YQ90</accession>
<feature type="transmembrane region" description="Helical" evidence="2">
    <location>
        <begin position="480"/>
        <end position="499"/>
    </location>
</feature>
<organism evidence="4 5">
    <name type="scientific">Vibrio algarum</name>
    <dbReference type="NCBI Taxonomy" id="3020714"/>
    <lineage>
        <taxon>Bacteria</taxon>
        <taxon>Pseudomonadati</taxon>
        <taxon>Pseudomonadota</taxon>
        <taxon>Gammaproteobacteria</taxon>
        <taxon>Vibrionales</taxon>
        <taxon>Vibrionaceae</taxon>
        <taxon>Vibrio</taxon>
    </lineage>
</organism>
<keyword evidence="5" id="KW-1185">Reference proteome</keyword>
<sequence>MQEMLDELVLLLKGVWLKRRYIIIISWLVCPVGWILVTMLPNQYTSEARVYADTRSILQPLLSGLAIRTDPTTELQLMAKTLLSRPNLEIIARDIDADVRATTSQEYEAIIKDLESNIRIRFGGRENLYSIDYQGKDPVYAKDVVQAALNVFVENTLSEQRLDTDQANVIISSQISDYEKRLVEAEVNLANFKREYVGFMPGSSNGYYSQLESNKASYDDAKLALSESESRLSSVQVQLNREESRAREQLSKVWTKHDDRIEQLQNRLDDLVFRFTDSHPDVVETRRQLDEVKELQRLAQNSTSIKDVLIDNAVYQDLKLTASQLRNEVASLRVRVNRYESKIAELQHKLDTVPDVEAKLTALTRNYQITREKYEQLLSRKESAQISQSVGDSSDDIKFRIIDAPRVPLKASGPNRPMLFSGVLVLGIGGGIGLAFLLSQVGPVITSTTQLHKLMDYQVLGVVSTTKVSGLIGKEKRKVWWFYLFNIVLIALFVLFLSVNSFSLAQERLIQGVNVLMQEINI</sequence>